<evidence type="ECO:0000313" key="1">
    <source>
        <dbReference type="EMBL" id="CUH53959.1"/>
    </source>
</evidence>
<dbReference type="STRING" id="321267.SHM7688_03428"/>
<name>A0A0P1FBK6_9RHOB</name>
<proteinExistence type="predicted"/>
<dbReference type="SUPFAM" id="SSF56112">
    <property type="entry name" value="Protein kinase-like (PK-like)"/>
    <property type="match status" value="1"/>
</dbReference>
<keyword evidence="2" id="KW-1185">Reference proteome</keyword>
<dbReference type="OrthoDB" id="5621369at2"/>
<sequence length="343" mass="38537">MTDPDHVDHVGGVEVSDLISVTEDLLGQPVLKASCPGGRDRAVFRMFLEDRTVIVSRRDNTKGAAREKRILEHLAPLTPHFPQLLGERAGFLFQTDMGPVSLANTMGALPKAERGDLFEQAIVSVFHYQRQIGRPVAAAEVPVLFARTQNRSYFVEGPLRTAEVFGAALTGYDPAAIAAEFLPTDAYFLKWDNRFANAAVSDAGIIGWFDFEDSFLGAGYEDLAWLAADEYHALPFAEIYPRFVRRIEEVHGGAAPLVLRRFHLMSSLLIALRVRRIGRHLWKKGRWYTKQEIDRSDRVGAHPDMMQALLLRGQNFAAMEKETWALTSMYQQIHDQLLAARSE</sequence>
<dbReference type="EMBL" id="CYPW01000032">
    <property type="protein sequence ID" value="CUH53959.1"/>
    <property type="molecule type" value="Genomic_DNA"/>
</dbReference>
<dbReference type="Proteomes" id="UP000054823">
    <property type="component" value="Unassembled WGS sequence"/>
</dbReference>
<protein>
    <recommendedName>
        <fullName evidence="3">Phosphotransferase enzyme family protein</fullName>
    </recommendedName>
</protein>
<accession>A0A0P1FBK6</accession>
<evidence type="ECO:0008006" key="3">
    <source>
        <dbReference type="Google" id="ProtNLM"/>
    </source>
</evidence>
<dbReference type="RefSeq" id="WP_144432620.1">
    <property type="nucleotide sequence ID" value="NZ_CYPW01000032.1"/>
</dbReference>
<dbReference type="InterPro" id="IPR011009">
    <property type="entry name" value="Kinase-like_dom_sf"/>
</dbReference>
<organism evidence="1 2">
    <name type="scientific">Shimia marina</name>
    <dbReference type="NCBI Taxonomy" id="321267"/>
    <lineage>
        <taxon>Bacteria</taxon>
        <taxon>Pseudomonadati</taxon>
        <taxon>Pseudomonadota</taxon>
        <taxon>Alphaproteobacteria</taxon>
        <taxon>Rhodobacterales</taxon>
        <taxon>Roseobacteraceae</taxon>
    </lineage>
</organism>
<reference evidence="1 2" key="1">
    <citation type="submission" date="2015-09" db="EMBL/GenBank/DDBJ databases">
        <authorList>
            <consortium name="Swine Surveillance"/>
        </authorList>
    </citation>
    <scope>NUCLEOTIDE SEQUENCE [LARGE SCALE GENOMIC DNA]</scope>
    <source>
        <strain evidence="1 2">CECT 7688</strain>
    </source>
</reference>
<evidence type="ECO:0000313" key="2">
    <source>
        <dbReference type="Proteomes" id="UP000054823"/>
    </source>
</evidence>
<gene>
    <name evidence="1" type="ORF">SHM7688_03428</name>
</gene>
<dbReference type="AlphaFoldDB" id="A0A0P1FBK6"/>